<gene>
    <name evidence="1" type="ORF">Ldro_1942</name>
</gene>
<dbReference type="OrthoDB" id="5654130at2"/>
<dbReference type="PATRIC" id="fig|1212489.4.peg.2053"/>
<comment type="caution">
    <text evidence="1">The sequence shown here is derived from an EMBL/GenBank/DDBJ whole genome shotgun (WGS) entry which is preliminary data.</text>
</comment>
<evidence type="ECO:0000313" key="1">
    <source>
        <dbReference type="EMBL" id="KTC85617.1"/>
    </source>
</evidence>
<keyword evidence="2" id="KW-1185">Reference proteome</keyword>
<accession>A0A0W0SQT4</accession>
<dbReference type="AlphaFoldDB" id="A0A0W0SQT4"/>
<organism evidence="1 2">
    <name type="scientific">Legionella drozanskii LLAP-1</name>
    <dbReference type="NCBI Taxonomy" id="1212489"/>
    <lineage>
        <taxon>Bacteria</taxon>
        <taxon>Pseudomonadati</taxon>
        <taxon>Pseudomonadota</taxon>
        <taxon>Gammaproteobacteria</taxon>
        <taxon>Legionellales</taxon>
        <taxon>Legionellaceae</taxon>
        <taxon>Legionella</taxon>
    </lineage>
</organism>
<dbReference type="EMBL" id="LNXY01000027">
    <property type="protein sequence ID" value="KTC85617.1"/>
    <property type="molecule type" value="Genomic_DNA"/>
</dbReference>
<name>A0A0W0SQT4_9GAMM</name>
<dbReference type="Proteomes" id="UP000054736">
    <property type="component" value="Unassembled WGS sequence"/>
</dbReference>
<sequence length="323" mass="36368">MKGKKEVKPTLAETLNFTSEPGRHSKLSPVVGSRIPEIELIHLHREIFADYQKIILPKQKLNVFPLSHRQEADRISKEIFAQYIEKYAIHGLTIENAVRWSKVGANKTRIHDLENQYNTWNLEVLASPPGDRAHILDGMYRPAYLVALWVLMSVEETNNGQREADDRYSPVDKVLAVTRTLILTDEVYKRTFAIPLDKEVDYDNNFILFGKQIPQGRLANFYRQLESEYGSLAKALVSEESLAFLGYDPSMEMKKVSPKATDKGQANVDHNCVKIRYPELPTTPRSHGTSGGPGFFAGRTAAPLIIELTGSKPTLGSSTEEVD</sequence>
<evidence type="ECO:0000313" key="2">
    <source>
        <dbReference type="Proteomes" id="UP000054736"/>
    </source>
</evidence>
<proteinExistence type="predicted"/>
<reference evidence="1 2" key="1">
    <citation type="submission" date="2015-11" db="EMBL/GenBank/DDBJ databases">
        <title>Genomic analysis of 38 Legionella species identifies large and diverse effector repertoires.</title>
        <authorList>
            <person name="Burstein D."/>
            <person name="Amaro F."/>
            <person name="Zusman T."/>
            <person name="Lifshitz Z."/>
            <person name="Cohen O."/>
            <person name="Gilbert J.A."/>
            <person name="Pupko T."/>
            <person name="Shuman H.A."/>
            <person name="Segal G."/>
        </authorList>
    </citation>
    <scope>NUCLEOTIDE SEQUENCE [LARGE SCALE GENOMIC DNA]</scope>
    <source>
        <strain evidence="1 2">ATCC 700990</strain>
    </source>
</reference>
<dbReference type="RefSeq" id="WP_058496238.1">
    <property type="nucleotide sequence ID" value="NZ_CAAAIU010000005.1"/>
</dbReference>
<protein>
    <submittedName>
        <fullName evidence="1">Uncharacterized protein</fullName>
    </submittedName>
</protein>